<feature type="compositionally biased region" description="Basic residues" evidence="1">
    <location>
        <begin position="82"/>
        <end position="100"/>
    </location>
</feature>
<gene>
    <name evidence="2" type="ORF">CB5_LOCUS24301</name>
</gene>
<dbReference type="AlphaFoldDB" id="A0A6V7QDE7"/>
<proteinExistence type="predicted"/>
<evidence type="ECO:0000256" key="1">
    <source>
        <dbReference type="SAM" id="MobiDB-lite"/>
    </source>
</evidence>
<reference evidence="2" key="1">
    <citation type="submission" date="2020-07" db="EMBL/GenBank/DDBJ databases">
        <authorList>
            <person name="Lin J."/>
        </authorList>
    </citation>
    <scope>NUCLEOTIDE SEQUENCE</scope>
</reference>
<name>A0A6V7QDE7_ANACO</name>
<protein>
    <submittedName>
        <fullName evidence="2">Uncharacterized protein</fullName>
    </submittedName>
</protein>
<feature type="region of interest" description="Disordered" evidence="1">
    <location>
        <begin position="73"/>
        <end position="114"/>
    </location>
</feature>
<organism evidence="2">
    <name type="scientific">Ananas comosus var. bracteatus</name>
    <name type="common">red pineapple</name>
    <dbReference type="NCBI Taxonomy" id="296719"/>
    <lineage>
        <taxon>Eukaryota</taxon>
        <taxon>Viridiplantae</taxon>
        <taxon>Streptophyta</taxon>
        <taxon>Embryophyta</taxon>
        <taxon>Tracheophyta</taxon>
        <taxon>Spermatophyta</taxon>
        <taxon>Magnoliopsida</taxon>
        <taxon>Liliopsida</taxon>
        <taxon>Poales</taxon>
        <taxon>Bromeliaceae</taxon>
        <taxon>Bromelioideae</taxon>
        <taxon>Ananas</taxon>
    </lineage>
</organism>
<evidence type="ECO:0000313" key="2">
    <source>
        <dbReference type="EMBL" id="CAD1841090.1"/>
    </source>
</evidence>
<sequence length="255" mass="27748">MAQQGGDGEGRAHALSARLEGMLTTMTTSAPDRGGGRGRWRRSCGCWRHRGAGGGGVHAQQRALHIHADLLRPPRQPPARRLLPRQQRHPSLRLRSHARNGLRSGDSMRTGVRGAQIRDARNIPPTVNRPTNRHWIPLAPELVDHSGGPVRLHRDEPAVPAQLDRVLVAGVHRPARVPEAVDRVGGHALLGDVVFPDPDTNSWASRESGAGSRCFNSMPNTCWVVFMISVGFNAAASVRVGNELGPAIQRRQHSL</sequence>
<dbReference type="EMBL" id="LR862135">
    <property type="protein sequence ID" value="CAD1841090.1"/>
    <property type="molecule type" value="Genomic_DNA"/>
</dbReference>
<accession>A0A6V7QDE7</accession>